<dbReference type="KEGG" id="vap:Vapar_6240"/>
<reference evidence="1" key="1">
    <citation type="submission" date="2009-06" db="EMBL/GenBank/DDBJ databases">
        <title>Complete sequence of chromosome 2 of Variovorax paradoxus S110.</title>
        <authorList>
            <consortium name="US DOE Joint Genome Institute"/>
            <person name="Lucas S."/>
            <person name="Copeland A."/>
            <person name="Lapidus A."/>
            <person name="Glavina del Rio T."/>
            <person name="Tice H."/>
            <person name="Bruce D."/>
            <person name="Goodwin L."/>
            <person name="Pitluck S."/>
            <person name="Chertkov O."/>
            <person name="Brettin T."/>
            <person name="Detter J.C."/>
            <person name="Han C."/>
            <person name="Larimer F."/>
            <person name="Land M."/>
            <person name="Hauser L."/>
            <person name="Kyrpides N."/>
            <person name="Ovchinnikova G."/>
            <person name="Orwin P."/>
            <person name="Leadbetter J.R."/>
            <person name="Spain J.C."/>
            <person name="Han J.I."/>
        </authorList>
    </citation>
    <scope>NUCLEOTIDE SEQUENCE</scope>
    <source>
        <strain evidence="1">S110</strain>
    </source>
</reference>
<name>C5D1N3_VARPS</name>
<dbReference type="HOGENOM" id="CLU_2248907_0_0_4"/>
<evidence type="ECO:0000313" key="1">
    <source>
        <dbReference type="EMBL" id="ACS22803.1"/>
    </source>
</evidence>
<organism evidence="1">
    <name type="scientific">Variovorax paradoxus (strain S110)</name>
    <dbReference type="NCBI Taxonomy" id="543728"/>
    <lineage>
        <taxon>Bacteria</taxon>
        <taxon>Pseudomonadati</taxon>
        <taxon>Pseudomonadota</taxon>
        <taxon>Betaproteobacteria</taxon>
        <taxon>Burkholderiales</taxon>
        <taxon>Comamonadaceae</taxon>
        <taxon>Variovorax</taxon>
    </lineage>
</organism>
<dbReference type="AlphaFoldDB" id="C5D1N3"/>
<dbReference type="EMBL" id="CP001636">
    <property type="protein sequence ID" value="ACS22803.1"/>
    <property type="molecule type" value="Genomic_DNA"/>
</dbReference>
<accession>C5D1N3</accession>
<protein>
    <submittedName>
        <fullName evidence="1">Uncharacterized protein</fullName>
    </submittedName>
</protein>
<proteinExistence type="predicted"/>
<gene>
    <name evidence="1" type="ordered locus">Vapar_6240</name>
</gene>
<sequence length="104" mass="11076">MHISAAARRPAYWKIAAHLWGPGCNIDSDGNSRTPDDEEWTELTLSLRGEPGQSVTVDPIAGQPATLAIRSSDPALAEKVVAFLDGSRREPAATVGQNQTVVPN</sequence>